<name>A0A6J7X4E1_9CAUD</name>
<gene>
    <name evidence="1" type="ORF">UFOVP362_8</name>
</gene>
<reference evidence="1" key="1">
    <citation type="submission" date="2020-05" db="EMBL/GenBank/DDBJ databases">
        <authorList>
            <person name="Chiriac C."/>
            <person name="Salcher M."/>
            <person name="Ghai R."/>
            <person name="Kavagutti S V."/>
        </authorList>
    </citation>
    <scope>NUCLEOTIDE SEQUENCE</scope>
</reference>
<evidence type="ECO:0000313" key="1">
    <source>
        <dbReference type="EMBL" id="CAB5222153.1"/>
    </source>
</evidence>
<organism evidence="1">
    <name type="scientific">uncultured Caudovirales phage</name>
    <dbReference type="NCBI Taxonomy" id="2100421"/>
    <lineage>
        <taxon>Viruses</taxon>
        <taxon>Duplodnaviria</taxon>
        <taxon>Heunggongvirae</taxon>
        <taxon>Uroviricota</taxon>
        <taxon>Caudoviricetes</taxon>
        <taxon>Peduoviridae</taxon>
        <taxon>Maltschvirus</taxon>
        <taxon>Maltschvirus maltsch</taxon>
    </lineage>
</organism>
<dbReference type="EMBL" id="LR798299">
    <property type="protein sequence ID" value="CAB5222153.1"/>
    <property type="molecule type" value="Genomic_DNA"/>
</dbReference>
<proteinExistence type="predicted"/>
<sequence length="104" mass="11719">MRAKLVRTGQRWQVEATGLNMTHDELLEEITAYERRTCNSAQDDSTCVSLHPLAKALRAVVELHKPDKEGLCAMNCVEVDDDGYAWTQVAYPCPTIQAIEKELK</sequence>
<protein>
    <submittedName>
        <fullName evidence="1">Uncharacterized protein</fullName>
    </submittedName>
</protein>
<accession>A0A6J7X4E1</accession>